<dbReference type="Proteomes" id="UP001459277">
    <property type="component" value="Unassembled WGS sequence"/>
</dbReference>
<name>A0AAW2CK27_9ROSI</name>
<feature type="region of interest" description="Disordered" evidence="1">
    <location>
        <begin position="21"/>
        <end position="46"/>
    </location>
</feature>
<comment type="caution">
    <text evidence="2">The sequence shown here is derived from an EMBL/GenBank/DDBJ whole genome shotgun (WGS) entry which is preliminary data.</text>
</comment>
<accession>A0AAW2CK27</accession>
<evidence type="ECO:0000313" key="3">
    <source>
        <dbReference type="Proteomes" id="UP001459277"/>
    </source>
</evidence>
<feature type="compositionally biased region" description="Polar residues" evidence="1">
    <location>
        <begin position="25"/>
        <end position="40"/>
    </location>
</feature>
<evidence type="ECO:0000313" key="2">
    <source>
        <dbReference type="EMBL" id="KAK9997757.1"/>
    </source>
</evidence>
<feature type="region of interest" description="Disordered" evidence="1">
    <location>
        <begin position="58"/>
        <end position="78"/>
    </location>
</feature>
<organism evidence="2 3">
    <name type="scientific">Lithocarpus litseifolius</name>
    <dbReference type="NCBI Taxonomy" id="425828"/>
    <lineage>
        <taxon>Eukaryota</taxon>
        <taxon>Viridiplantae</taxon>
        <taxon>Streptophyta</taxon>
        <taxon>Embryophyta</taxon>
        <taxon>Tracheophyta</taxon>
        <taxon>Spermatophyta</taxon>
        <taxon>Magnoliopsida</taxon>
        <taxon>eudicotyledons</taxon>
        <taxon>Gunneridae</taxon>
        <taxon>Pentapetalae</taxon>
        <taxon>rosids</taxon>
        <taxon>fabids</taxon>
        <taxon>Fagales</taxon>
        <taxon>Fagaceae</taxon>
        <taxon>Lithocarpus</taxon>
    </lineage>
</organism>
<evidence type="ECO:0000256" key="1">
    <source>
        <dbReference type="SAM" id="MobiDB-lite"/>
    </source>
</evidence>
<keyword evidence="3" id="KW-1185">Reference proteome</keyword>
<reference evidence="2 3" key="1">
    <citation type="submission" date="2024-01" db="EMBL/GenBank/DDBJ databases">
        <title>A telomere-to-telomere, gap-free genome of sweet tea (Lithocarpus litseifolius).</title>
        <authorList>
            <person name="Zhou J."/>
        </authorList>
    </citation>
    <scope>NUCLEOTIDE SEQUENCE [LARGE SCALE GENOMIC DNA]</scope>
    <source>
        <strain evidence="2">Zhou-2022a</strain>
        <tissue evidence="2">Leaf</tissue>
    </source>
</reference>
<dbReference type="EMBL" id="JAZDWU010000007">
    <property type="protein sequence ID" value="KAK9997757.1"/>
    <property type="molecule type" value="Genomic_DNA"/>
</dbReference>
<dbReference type="AlphaFoldDB" id="A0AAW2CK27"/>
<sequence length="125" mass="14015">MGTASSVQPDSLDDVVEVLHLDLGQGSNPKGKQPAHSDTPTGKKKKAINAIMEMKLSKKTRNAKDIDSRKTVKSPDPFSMSSCAEDAVPVLMSCPNKSKWSSPFLTKFLTFRFRLETYKMWYTWD</sequence>
<protein>
    <submittedName>
        <fullName evidence="2">Uncharacterized protein</fullName>
    </submittedName>
</protein>
<gene>
    <name evidence="2" type="ORF">SO802_022443</name>
</gene>
<proteinExistence type="predicted"/>